<dbReference type="InterPro" id="IPR001314">
    <property type="entry name" value="Peptidase_S1A"/>
</dbReference>
<dbReference type="PROSITE" id="PS00134">
    <property type="entry name" value="TRYPSIN_HIS"/>
    <property type="match status" value="1"/>
</dbReference>
<dbReference type="InterPro" id="IPR009003">
    <property type="entry name" value="Peptidase_S1_PA"/>
</dbReference>
<dbReference type="InterPro" id="IPR001254">
    <property type="entry name" value="Trypsin_dom"/>
</dbReference>
<evidence type="ECO:0000256" key="2">
    <source>
        <dbReference type="ARBA" id="ARBA00022801"/>
    </source>
</evidence>
<evidence type="ECO:0000256" key="3">
    <source>
        <dbReference type="ARBA" id="ARBA00022825"/>
    </source>
</evidence>
<dbReference type="PROSITE" id="PS50240">
    <property type="entry name" value="TRYPSIN_DOM"/>
    <property type="match status" value="1"/>
</dbReference>
<dbReference type="CDD" id="cd00190">
    <property type="entry name" value="Tryp_SPc"/>
    <property type="match status" value="1"/>
</dbReference>
<evidence type="ECO:0000313" key="5">
    <source>
        <dbReference type="Ensembl" id="ENSXETP00000094173"/>
    </source>
</evidence>
<dbReference type="Pfam" id="PF00089">
    <property type="entry name" value="Trypsin"/>
    <property type="match status" value="1"/>
</dbReference>
<sequence>MFPVTNYYQASTYDLSTWRRFMGRNQVLFYADNWPIKALPFVNNSLFNSVQLTTDNPRKLMMMPLWVLMFLAVAAAGPLDDSRIVGGYECAPHSKPWQVHLNYKGSFFCGGSLIAPRWIVSAAHCYLLPKYVVAHIGMHDVSKAEGTVQIIQVEKSFQHYKYNSSSIDNDIMLIKLAEPAQFNHYVQPIPLAHSCPIKGTTCVVSGYGNMRPGFFGEFPDRLQCLDLPVLPEDSCKSSYGDDITNNMFCAGFQEGGKDSCQASIQTNPYSSFDRILVQVWDLLSRMLGTWGLPGKGCFRSLHLLALSSLKNHLNIK</sequence>
<dbReference type="Ensembl" id="ENSXETT00000074644">
    <property type="protein sequence ID" value="ENSXETP00000094173"/>
    <property type="gene ID" value="ENSXETG00000040768"/>
</dbReference>
<evidence type="ECO:0000259" key="4">
    <source>
        <dbReference type="PROSITE" id="PS50240"/>
    </source>
</evidence>
<dbReference type="PRINTS" id="PR00722">
    <property type="entry name" value="CHYMOTRYPSIN"/>
</dbReference>
<dbReference type="FunFam" id="2.40.10.10:FF:000170">
    <property type="entry name" value="Serine protease 3"/>
    <property type="match status" value="1"/>
</dbReference>
<name>A0A6I8SQ84_XENTR</name>
<protein>
    <recommendedName>
        <fullName evidence="4">Peptidase S1 domain-containing protein</fullName>
    </recommendedName>
</protein>
<dbReference type="SMART" id="SM00020">
    <property type="entry name" value="Tryp_SPc"/>
    <property type="match status" value="1"/>
</dbReference>
<accession>A0A6I8SQ84</accession>
<evidence type="ECO:0000256" key="1">
    <source>
        <dbReference type="ARBA" id="ARBA00022670"/>
    </source>
</evidence>
<dbReference type="Gene3D" id="2.40.10.10">
    <property type="entry name" value="Trypsin-like serine proteases"/>
    <property type="match status" value="2"/>
</dbReference>
<reference evidence="5" key="1">
    <citation type="journal article" date="2010" name="Science">
        <title>The genome of the Western clawed frog Xenopus tropicalis.</title>
        <authorList>
            <person name="Hellsten U."/>
            <person name="Harland R.M."/>
            <person name="Gilchrist M.J."/>
            <person name="Hendrix D."/>
            <person name="Jurka J."/>
            <person name="Kapitonov V."/>
            <person name="Ovcharenko I."/>
            <person name="Putnam N.H."/>
            <person name="Shu S."/>
            <person name="Taher L."/>
            <person name="Blitz I.L."/>
            <person name="Blumberg B."/>
            <person name="Dichmann D.S."/>
            <person name="Dubchak I."/>
            <person name="Amaya E."/>
            <person name="Detter J.C."/>
            <person name="Fletcher R."/>
            <person name="Gerhard D.S."/>
            <person name="Goodstein D."/>
            <person name="Graves T."/>
            <person name="Grigoriev I.V."/>
            <person name="Grimwood J."/>
            <person name="Kawashima T."/>
            <person name="Lindquist E."/>
            <person name="Lucas S.M."/>
            <person name="Mead P.E."/>
            <person name="Mitros T."/>
            <person name="Ogino H."/>
            <person name="Ohta Y."/>
            <person name="Poliakov A.V."/>
            <person name="Pollet N."/>
            <person name="Robert J."/>
            <person name="Salamov A."/>
            <person name="Sater A.K."/>
            <person name="Schmutz J."/>
            <person name="Terry A."/>
            <person name="Vize P.D."/>
            <person name="Warren W.C."/>
            <person name="Wells D."/>
            <person name="Wills A."/>
            <person name="Wilson R.K."/>
            <person name="Zimmerman L.B."/>
            <person name="Zorn A.M."/>
            <person name="Grainger R."/>
            <person name="Grammer T."/>
            <person name="Khokha M.K."/>
            <person name="Richardson P.M."/>
            <person name="Rokhsar D.S."/>
        </authorList>
    </citation>
    <scope>NUCLEOTIDE SEQUENCE [LARGE SCALE GENOMIC DNA]</scope>
    <source>
        <strain evidence="5">Nigerian</strain>
    </source>
</reference>
<dbReference type="PANTHER" id="PTHR24264:SF78">
    <property type="entry name" value="MGC89184 PROTEIN"/>
    <property type="match status" value="1"/>
</dbReference>
<dbReference type="Bgee" id="ENSXETG00000040768">
    <property type="expression patterns" value="Expressed in ovary and 3 other cell types or tissues"/>
</dbReference>
<keyword evidence="1" id="KW-0645">Protease</keyword>
<dbReference type="GO" id="GO:0006508">
    <property type="term" value="P:proteolysis"/>
    <property type="evidence" value="ECO:0007669"/>
    <property type="project" value="UniProtKB-KW"/>
</dbReference>
<dbReference type="PANTHER" id="PTHR24264">
    <property type="entry name" value="TRYPSIN-RELATED"/>
    <property type="match status" value="1"/>
</dbReference>
<dbReference type="InParanoid" id="A0A6I8SQ84"/>
<organism evidence="5">
    <name type="scientific">Xenopus tropicalis</name>
    <name type="common">Western clawed frog</name>
    <name type="synonym">Silurana tropicalis</name>
    <dbReference type="NCBI Taxonomy" id="8364"/>
    <lineage>
        <taxon>Eukaryota</taxon>
        <taxon>Metazoa</taxon>
        <taxon>Chordata</taxon>
        <taxon>Craniata</taxon>
        <taxon>Vertebrata</taxon>
        <taxon>Euteleostomi</taxon>
        <taxon>Amphibia</taxon>
        <taxon>Batrachia</taxon>
        <taxon>Anura</taxon>
        <taxon>Pipoidea</taxon>
        <taxon>Pipidae</taxon>
        <taxon>Xenopodinae</taxon>
        <taxon>Xenopus</taxon>
        <taxon>Silurana</taxon>
    </lineage>
</organism>
<dbReference type="InterPro" id="IPR050127">
    <property type="entry name" value="Serine_Proteases_S1"/>
</dbReference>
<feature type="domain" description="Peptidase S1" evidence="4">
    <location>
        <begin position="84"/>
        <end position="297"/>
    </location>
</feature>
<reference evidence="5" key="2">
    <citation type="submission" date="2020-05" db="UniProtKB">
        <authorList>
            <consortium name="Ensembl"/>
        </authorList>
    </citation>
    <scope>IDENTIFICATION</scope>
</reference>
<dbReference type="InterPro" id="IPR043504">
    <property type="entry name" value="Peptidase_S1_PA_chymotrypsin"/>
</dbReference>
<proteinExistence type="predicted"/>
<dbReference type="GeneTree" id="ENSGT01050000244883"/>
<keyword evidence="2" id="KW-0378">Hydrolase</keyword>
<keyword evidence="3" id="KW-0720">Serine protease</keyword>
<dbReference type="InterPro" id="IPR018114">
    <property type="entry name" value="TRYPSIN_HIS"/>
</dbReference>
<dbReference type="SUPFAM" id="SSF50494">
    <property type="entry name" value="Trypsin-like serine proteases"/>
    <property type="match status" value="1"/>
</dbReference>
<dbReference type="AlphaFoldDB" id="A0A6I8SQ84"/>
<dbReference type="GO" id="GO:0004252">
    <property type="term" value="F:serine-type endopeptidase activity"/>
    <property type="evidence" value="ECO:0007669"/>
    <property type="project" value="InterPro"/>
</dbReference>